<sequence length="180" mass="20115">MGRGRVKMEREDDVRDEEGLWKKEKKEGDEQMEGRVTDQVAQTDKLVKNGVISEHGPQEGEELSTLVTSCLLIQPRVLIRRLQIGNCSVPVSSALGPVAYKRDLGARSPWRRHNLLSLRGNGSLRQKTGQVMTRNRKTNGQLERPPKMLPSSSENGICAEAYLISPVISPRNQNTGSDQR</sequence>
<proteinExistence type="predicted"/>
<feature type="compositionally biased region" description="Basic and acidic residues" evidence="1">
    <location>
        <begin position="1"/>
        <end position="36"/>
    </location>
</feature>
<accession>A0A9Q1G2U2</accession>
<gene>
    <name evidence="2" type="ORF">SKAU_G00044970</name>
</gene>
<feature type="region of interest" description="Disordered" evidence="1">
    <location>
        <begin position="1"/>
        <end position="38"/>
    </location>
</feature>
<name>A0A9Q1G2U2_SYNKA</name>
<reference evidence="2" key="1">
    <citation type="journal article" date="2023" name="Science">
        <title>Genome structures resolve the early diversification of teleost fishes.</title>
        <authorList>
            <person name="Parey E."/>
            <person name="Louis A."/>
            <person name="Montfort J."/>
            <person name="Bouchez O."/>
            <person name="Roques C."/>
            <person name="Iampietro C."/>
            <person name="Lluch J."/>
            <person name="Castinel A."/>
            <person name="Donnadieu C."/>
            <person name="Desvignes T."/>
            <person name="Floi Bucao C."/>
            <person name="Jouanno E."/>
            <person name="Wen M."/>
            <person name="Mejri S."/>
            <person name="Dirks R."/>
            <person name="Jansen H."/>
            <person name="Henkel C."/>
            <person name="Chen W.J."/>
            <person name="Zahm M."/>
            <person name="Cabau C."/>
            <person name="Klopp C."/>
            <person name="Thompson A.W."/>
            <person name="Robinson-Rechavi M."/>
            <person name="Braasch I."/>
            <person name="Lecointre G."/>
            <person name="Bobe J."/>
            <person name="Postlethwait J.H."/>
            <person name="Berthelot C."/>
            <person name="Roest Crollius H."/>
            <person name="Guiguen Y."/>
        </authorList>
    </citation>
    <scope>NUCLEOTIDE SEQUENCE</scope>
    <source>
        <strain evidence="2">WJC10195</strain>
    </source>
</reference>
<evidence type="ECO:0000313" key="2">
    <source>
        <dbReference type="EMBL" id="KAJ8373917.1"/>
    </source>
</evidence>
<evidence type="ECO:0000313" key="3">
    <source>
        <dbReference type="Proteomes" id="UP001152622"/>
    </source>
</evidence>
<organism evidence="2 3">
    <name type="scientific">Synaphobranchus kaupii</name>
    <name type="common">Kaup's arrowtooth eel</name>
    <dbReference type="NCBI Taxonomy" id="118154"/>
    <lineage>
        <taxon>Eukaryota</taxon>
        <taxon>Metazoa</taxon>
        <taxon>Chordata</taxon>
        <taxon>Craniata</taxon>
        <taxon>Vertebrata</taxon>
        <taxon>Euteleostomi</taxon>
        <taxon>Actinopterygii</taxon>
        <taxon>Neopterygii</taxon>
        <taxon>Teleostei</taxon>
        <taxon>Anguilliformes</taxon>
        <taxon>Synaphobranchidae</taxon>
        <taxon>Synaphobranchus</taxon>
    </lineage>
</organism>
<feature type="region of interest" description="Disordered" evidence="1">
    <location>
        <begin position="125"/>
        <end position="151"/>
    </location>
</feature>
<dbReference type="EMBL" id="JAINUF010000002">
    <property type="protein sequence ID" value="KAJ8373917.1"/>
    <property type="molecule type" value="Genomic_DNA"/>
</dbReference>
<dbReference type="Proteomes" id="UP001152622">
    <property type="component" value="Chromosome 2"/>
</dbReference>
<protein>
    <submittedName>
        <fullName evidence="2">Uncharacterized protein</fullName>
    </submittedName>
</protein>
<comment type="caution">
    <text evidence="2">The sequence shown here is derived from an EMBL/GenBank/DDBJ whole genome shotgun (WGS) entry which is preliminary data.</text>
</comment>
<feature type="compositionally biased region" description="Polar residues" evidence="1">
    <location>
        <begin position="125"/>
        <end position="141"/>
    </location>
</feature>
<keyword evidence="3" id="KW-1185">Reference proteome</keyword>
<dbReference type="AlphaFoldDB" id="A0A9Q1G2U2"/>
<evidence type="ECO:0000256" key="1">
    <source>
        <dbReference type="SAM" id="MobiDB-lite"/>
    </source>
</evidence>
<dbReference type="OrthoDB" id="8959641at2759"/>